<keyword evidence="2" id="KW-0256">Endoplasmic reticulum</keyword>
<dbReference type="Proteomes" id="UP000241890">
    <property type="component" value="Unassembled WGS sequence"/>
</dbReference>
<dbReference type="PANTHER" id="PTHR12136:SF41">
    <property type="entry name" value="PLECKSTRIN HOMOLOGY (PH) AND LIPID-BINDING START DOMAINS-CONTAINING PROTEIN"/>
    <property type="match status" value="1"/>
</dbReference>
<feature type="compositionally biased region" description="Low complexity" evidence="3">
    <location>
        <begin position="425"/>
        <end position="454"/>
    </location>
</feature>
<dbReference type="InterPro" id="IPR009769">
    <property type="entry name" value="EDR2_C"/>
</dbReference>
<evidence type="ECO:0000313" key="6">
    <source>
        <dbReference type="EMBL" id="GBG24203.1"/>
    </source>
</evidence>
<feature type="region of interest" description="Disordered" evidence="3">
    <location>
        <begin position="117"/>
        <end position="136"/>
    </location>
</feature>
<dbReference type="Gene3D" id="2.30.29.30">
    <property type="entry name" value="Pleckstrin-homology domain (PH domain)/Phosphotyrosine-binding domain (PTB)"/>
    <property type="match status" value="1"/>
</dbReference>
<dbReference type="SUPFAM" id="SSF55961">
    <property type="entry name" value="Bet v1-like"/>
    <property type="match status" value="1"/>
</dbReference>
<dbReference type="PROSITE" id="PS50003">
    <property type="entry name" value="PH_DOMAIN"/>
    <property type="match status" value="1"/>
</dbReference>
<dbReference type="Pfam" id="PF07059">
    <property type="entry name" value="EDR2_C"/>
    <property type="match status" value="1"/>
</dbReference>
<gene>
    <name evidence="6" type="ORF">FCC1311_004212</name>
</gene>
<dbReference type="AlphaFoldDB" id="A0A2R5G6W9"/>
<evidence type="ECO:0000256" key="2">
    <source>
        <dbReference type="ARBA" id="ARBA00022824"/>
    </source>
</evidence>
<dbReference type="SMART" id="SM00233">
    <property type="entry name" value="PH"/>
    <property type="match status" value="1"/>
</dbReference>
<feature type="domain" description="PH" evidence="4">
    <location>
        <begin position="9"/>
        <end position="114"/>
    </location>
</feature>
<evidence type="ECO:0000313" key="7">
    <source>
        <dbReference type="Proteomes" id="UP000241890"/>
    </source>
</evidence>
<dbReference type="InterPro" id="IPR011993">
    <property type="entry name" value="PH-like_dom_sf"/>
</dbReference>
<dbReference type="CDD" id="cd00821">
    <property type="entry name" value="PH"/>
    <property type="match status" value="1"/>
</dbReference>
<evidence type="ECO:0000256" key="1">
    <source>
        <dbReference type="ARBA" id="ARBA00004240"/>
    </source>
</evidence>
<proteinExistence type="predicted"/>
<comment type="caution">
    <text evidence="6">The sequence shown here is derived from an EMBL/GenBank/DDBJ whole genome shotgun (WGS) entry which is preliminary data.</text>
</comment>
<reference evidence="6 7" key="1">
    <citation type="submission" date="2017-12" db="EMBL/GenBank/DDBJ databases">
        <title>Sequencing, de novo assembly and annotation of complete genome of a new Thraustochytrid species, strain FCC1311.</title>
        <authorList>
            <person name="Sedici K."/>
            <person name="Godart F."/>
            <person name="Aiese Cigliano R."/>
            <person name="Sanseverino W."/>
            <person name="Barakat M."/>
            <person name="Ortet P."/>
            <person name="Marechal E."/>
            <person name="Cagnac O."/>
            <person name="Amato A."/>
        </authorList>
    </citation>
    <scope>NUCLEOTIDE SEQUENCE [LARGE SCALE GENOMIC DNA]</scope>
</reference>
<dbReference type="OrthoDB" id="9970435at2759"/>
<dbReference type="Gene3D" id="3.30.530.20">
    <property type="match status" value="1"/>
</dbReference>
<dbReference type="PANTHER" id="PTHR12136">
    <property type="entry name" value="ENHANCED DISEASE RESISTANCE-RELATED"/>
    <property type="match status" value="1"/>
</dbReference>
<dbReference type="InParanoid" id="A0A2R5G6W9"/>
<dbReference type="EMBL" id="BEYU01000005">
    <property type="protein sequence ID" value="GBG24203.1"/>
    <property type="molecule type" value="Genomic_DNA"/>
</dbReference>
<dbReference type="GO" id="GO:0008289">
    <property type="term" value="F:lipid binding"/>
    <property type="evidence" value="ECO:0007669"/>
    <property type="project" value="InterPro"/>
</dbReference>
<comment type="subcellular location">
    <subcellularLocation>
        <location evidence="1">Endoplasmic reticulum</location>
    </subcellularLocation>
</comment>
<evidence type="ECO:0000256" key="3">
    <source>
        <dbReference type="SAM" id="MobiDB-lite"/>
    </source>
</evidence>
<feature type="compositionally biased region" description="Basic residues" evidence="3">
    <location>
        <begin position="120"/>
        <end position="131"/>
    </location>
</feature>
<feature type="region of interest" description="Disordered" evidence="3">
    <location>
        <begin position="425"/>
        <end position="473"/>
    </location>
</feature>
<evidence type="ECO:0000259" key="5">
    <source>
        <dbReference type="PROSITE" id="PS50848"/>
    </source>
</evidence>
<dbReference type="SUPFAM" id="SSF50729">
    <property type="entry name" value="PH domain-like"/>
    <property type="match status" value="1"/>
</dbReference>
<dbReference type="InterPro" id="IPR045096">
    <property type="entry name" value="EDR2-like"/>
</dbReference>
<dbReference type="PROSITE" id="PS50848">
    <property type="entry name" value="START"/>
    <property type="match status" value="1"/>
</dbReference>
<accession>A0A2R5G6W9</accession>
<dbReference type="GO" id="GO:0005783">
    <property type="term" value="C:endoplasmic reticulum"/>
    <property type="evidence" value="ECO:0007669"/>
    <property type="project" value="UniProtKB-SubCell"/>
</dbReference>
<sequence length="730" mass="80856">MARTGKATVVEKEGILRKRVNYFRVYQEFYVVLRDGRLDLLNKKTRELYSSIVLSGTFTVSELSKPHRKSSHHGKPSEACAFSILNGENLLARFMADSTEEATDWKLSVEMAIRMEQKRPRSKSMRRKRSERRGDQPSYIAEKLEIAQKVQFSPIDSVAGMTLYRETNMTRKNLLLKVGCIVNAGVDEVFRMLLHDRVNFEPWDEWEERSEILEEQAEKHLRVEHVRWCPVKVMGVWTKPRDFVLQRYWMSFENGSKLITWRSCEHPDAPVDPNFVRGNIWMSGFLITPKKRGSFGSSSTLNASSAVPAAEEEDQSDNTSCWVDYSIHFSPEGWLGSMPLSMHQQWVTPLMQRLALLREAVDRRNYLDIDYAYVFKRLQSGGGSATAAAQGRAQLPRQASARAAELLAAKTKAVVAPAVATIKEAAPHTTTSSSSLSSASSAGGKGAHASDTAAGAGGRGGRTPEAGGAADENTAPVSAEGLAGTFPCWEDTPLEKEPLKVRGANYLKDKVKQKSGAAAFRVVAVDLFETEGRVTHIASRPDNLVHRLVKEAGFPFIFMVHFTLPGPPFYSLVVYFAAQEKDLNVGNPFGDLLNKFLNSESSEFRDNCFKLIPRVVEGNFFVSKAVGTTPAILGKKLDQEYYGDGETYFELVVDVGSSAVAGSILGVVKGYAASISIDLAFLLEGQEAQYLPERILGSIRLIKPDMDMCVKLPFYAVPASDDEEDGLLSD</sequence>
<feature type="domain" description="START" evidence="5">
    <location>
        <begin position="101"/>
        <end position="347"/>
    </location>
</feature>
<keyword evidence="7" id="KW-1185">Reference proteome</keyword>
<dbReference type="InterPro" id="IPR023393">
    <property type="entry name" value="START-like_dom_sf"/>
</dbReference>
<dbReference type="InterPro" id="IPR002913">
    <property type="entry name" value="START_lipid-bd_dom"/>
</dbReference>
<dbReference type="InterPro" id="IPR001849">
    <property type="entry name" value="PH_domain"/>
</dbReference>
<organism evidence="6 7">
    <name type="scientific">Hondaea fermentalgiana</name>
    <dbReference type="NCBI Taxonomy" id="2315210"/>
    <lineage>
        <taxon>Eukaryota</taxon>
        <taxon>Sar</taxon>
        <taxon>Stramenopiles</taxon>
        <taxon>Bigyra</taxon>
        <taxon>Labyrinthulomycetes</taxon>
        <taxon>Thraustochytrida</taxon>
        <taxon>Thraustochytriidae</taxon>
        <taxon>Hondaea</taxon>
    </lineage>
</organism>
<evidence type="ECO:0000259" key="4">
    <source>
        <dbReference type="PROSITE" id="PS50003"/>
    </source>
</evidence>
<dbReference type="Pfam" id="PF01852">
    <property type="entry name" value="START"/>
    <property type="match status" value="1"/>
</dbReference>
<protein>
    <submittedName>
        <fullName evidence="6">Protein ENHANCED DISEASE RESISTANCE 2</fullName>
    </submittedName>
</protein>
<name>A0A2R5G6W9_9STRA</name>